<dbReference type="InterPro" id="IPR011990">
    <property type="entry name" value="TPR-like_helical_dom_sf"/>
</dbReference>
<dbReference type="OrthoDB" id="10262026at2759"/>
<name>A0A9P7W2X7_9AGAR</name>
<keyword evidence="2" id="KW-1185">Reference proteome</keyword>
<evidence type="ECO:0000313" key="2">
    <source>
        <dbReference type="Proteomes" id="UP000812287"/>
    </source>
</evidence>
<reference evidence="1" key="1">
    <citation type="submission" date="2020-11" db="EMBL/GenBank/DDBJ databases">
        <title>Adaptations for nitrogen fixation in a non-lichenized fungal sporocarp promotes dispersal by wood-feeding termites.</title>
        <authorList>
            <consortium name="DOE Joint Genome Institute"/>
            <person name="Koch R.A."/>
            <person name="Yoon G."/>
            <person name="Arayal U."/>
            <person name="Lail K."/>
            <person name="Amirebrahimi M."/>
            <person name="Labutti K."/>
            <person name="Lipzen A."/>
            <person name="Riley R."/>
            <person name="Barry K."/>
            <person name="Henrissat B."/>
            <person name="Grigoriev I.V."/>
            <person name="Herr J.R."/>
            <person name="Aime M.C."/>
        </authorList>
    </citation>
    <scope>NUCLEOTIDE SEQUENCE</scope>
    <source>
        <strain evidence="1">MCA 3950</strain>
    </source>
</reference>
<dbReference type="GeneID" id="66103147"/>
<sequence length="162" mass="18845">MLSRANLGYGPPSVFLETIDSEKEYNDVLARIPLLANHPVVYMFRVKMLNDLHLASTQVQICDNLLGSEFFPASLWVMSMKSRRYACLSSVTFYGPMVIAKILNSSEYRDAQVQFERILSLEPDRLEDIDFFSDILYVMDNNEKRSFYAHKFQEKDKNRPEV</sequence>
<evidence type="ECO:0000313" key="1">
    <source>
        <dbReference type="EMBL" id="KAG7451435.1"/>
    </source>
</evidence>
<accession>A0A9P7W2X7</accession>
<proteinExistence type="predicted"/>
<gene>
    <name evidence="1" type="ORF">BT62DRAFT_423667</name>
</gene>
<dbReference type="AlphaFoldDB" id="A0A9P7W2X7"/>
<dbReference type="Proteomes" id="UP000812287">
    <property type="component" value="Unassembled WGS sequence"/>
</dbReference>
<dbReference type="RefSeq" id="XP_043044935.1">
    <property type="nucleotide sequence ID" value="XM_043180851.1"/>
</dbReference>
<protein>
    <submittedName>
        <fullName evidence="1">Uncharacterized protein</fullName>
    </submittedName>
</protein>
<organism evidence="1 2">
    <name type="scientific">Guyanagaster necrorhizus</name>
    <dbReference type="NCBI Taxonomy" id="856835"/>
    <lineage>
        <taxon>Eukaryota</taxon>
        <taxon>Fungi</taxon>
        <taxon>Dikarya</taxon>
        <taxon>Basidiomycota</taxon>
        <taxon>Agaricomycotina</taxon>
        <taxon>Agaricomycetes</taxon>
        <taxon>Agaricomycetidae</taxon>
        <taxon>Agaricales</taxon>
        <taxon>Marasmiineae</taxon>
        <taxon>Physalacriaceae</taxon>
        <taxon>Guyanagaster</taxon>
    </lineage>
</organism>
<comment type="caution">
    <text evidence="1">The sequence shown here is derived from an EMBL/GenBank/DDBJ whole genome shotgun (WGS) entry which is preliminary data.</text>
</comment>
<dbReference type="Gene3D" id="1.25.40.10">
    <property type="entry name" value="Tetratricopeptide repeat domain"/>
    <property type="match status" value="1"/>
</dbReference>
<dbReference type="EMBL" id="MU250525">
    <property type="protein sequence ID" value="KAG7451435.1"/>
    <property type="molecule type" value="Genomic_DNA"/>
</dbReference>